<dbReference type="InterPro" id="IPR008271">
    <property type="entry name" value="Ser/Thr_kinase_AS"/>
</dbReference>
<dbReference type="Pfam" id="PF07714">
    <property type="entry name" value="PK_Tyr_Ser-Thr"/>
    <property type="match status" value="1"/>
</dbReference>
<dbReference type="Gene3D" id="3.30.200.20">
    <property type="entry name" value="Phosphorylase Kinase, domain 1"/>
    <property type="match status" value="1"/>
</dbReference>
<gene>
    <name evidence="15" type="ORF">M6B38_101835</name>
</gene>
<comment type="caution">
    <text evidence="15">The sequence shown here is derived from an EMBL/GenBank/DDBJ whole genome shotgun (WGS) entry which is preliminary data.</text>
</comment>
<protein>
    <recommendedName>
        <fullName evidence="3">non-specific serine/threonine protein kinase</fullName>
        <ecNumber evidence="3">2.7.11.1</ecNumber>
    </recommendedName>
</protein>
<keyword evidence="8 15" id="KW-0418">Kinase</keyword>
<evidence type="ECO:0000256" key="6">
    <source>
        <dbReference type="ARBA" id="ARBA00022679"/>
    </source>
</evidence>
<evidence type="ECO:0000256" key="9">
    <source>
        <dbReference type="ARBA" id="ARBA00022840"/>
    </source>
</evidence>
<dbReference type="FunFam" id="3.30.200.20:FF:000228">
    <property type="entry name" value="Serine/threonine-protein kinase BIK1"/>
    <property type="match status" value="1"/>
</dbReference>
<name>A0AAX6IM95_IRIPA</name>
<feature type="binding site" evidence="12">
    <location>
        <position position="158"/>
    </location>
    <ligand>
        <name>ATP</name>
        <dbReference type="ChEBI" id="CHEBI:30616"/>
    </ligand>
</feature>
<evidence type="ECO:0000259" key="14">
    <source>
        <dbReference type="PROSITE" id="PS50011"/>
    </source>
</evidence>
<evidence type="ECO:0000256" key="4">
    <source>
        <dbReference type="ARBA" id="ARBA00022475"/>
    </source>
</evidence>
<dbReference type="PROSITE" id="PS50011">
    <property type="entry name" value="PROTEIN_KINASE_DOM"/>
    <property type="match status" value="1"/>
</dbReference>
<evidence type="ECO:0000256" key="1">
    <source>
        <dbReference type="ARBA" id="ARBA00004236"/>
    </source>
</evidence>
<dbReference type="FunFam" id="1.10.510.10:FF:000032">
    <property type="entry name" value="Serine/threonine-protein kinase PBS1"/>
    <property type="match status" value="1"/>
</dbReference>
<comment type="subcellular location">
    <subcellularLocation>
        <location evidence="1">Cell membrane</location>
    </subcellularLocation>
</comment>
<dbReference type="EMBL" id="JANAVB010000194">
    <property type="protein sequence ID" value="KAJ6854198.1"/>
    <property type="molecule type" value="Genomic_DNA"/>
</dbReference>
<feature type="domain" description="Protein kinase" evidence="14">
    <location>
        <begin position="123"/>
        <end position="406"/>
    </location>
</feature>
<dbReference type="AlphaFoldDB" id="A0AAX6IM95"/>
<sequence length="450" mass="49259">MHANPSSIINNIKKKKKINKMPRRPWRPFTAGAGCCTAEGNAVLGNLSRCRPSWPELSKKVALASRTTTTSSPSLRRLSALSDPSSAASSARFNGDDFAHPSSFGAGLFAFQLGELRAITHDFSGNFLLGEGGFGTVHKGYVDDRMRPGLRAQAVAVKLLDVEGLQGHREWLAEVIFLGQLRHPHLVKLIGYCCEDEERLLVYEFMPRGSLENHLFKRLSTTLPWGTRLKIAIGAAKGLAFLHGAEKPVIYRDFKTSNILLDSDFTAKLSDFGLAKMGPEGEDTHVTTRVMGTHGYAAPEYVMTGHLTTRSDVYSFGVVLLELLTGRRSMERSKPKNEQKLVEWSKPYLTSSRRLRCIMDPKLAGQYSVRGAREAAALALRCISPLPKDRPRMSAVVEALQGLEHLKDMAVGSGVWPAPPPIAGRNAIAAKAKLSSLPGGRRRTFSGKLA</sequence>
<dbReference type="GO" id="GO:0004674">
    <property type="term" value="F:protein serine/threonine kinase activity"/>
    <property type="evidence" value="ECO:0007669"/>
    <property type="project" value="UniProtKB-KW"/>
</dbReference>
<dbReference type="PANTHER" id="PTHR45621">
    <property type="entry name" value="OS01G0588500 PROTEIN-RELATED"/>
    <property type="match status" value="1"/>
</dbReference>
<dbReference type="PROSITE" id="PS00108">
    <property type="entry name" value="PROTEIN_KINASE_ST"/>
    <property type="match status" value="1"/>
</dbReference>
<evidence type="ECO:0000256" key="13">
    <source>
        <dbReference type="RuleBase" id="RU000304"/>
    </source>
</evidence>
<dbReference type="PROSITE" id="PS00107">
    <property type="entry name" value="PROTEIN_KINASE_ATP"/>
    <property type="match status" value="1"/>
</dbReference>
<keyword evidence="16" id="KW-1185">Reference proteome</keyword>
<evidence type="ECO:0000256" key="12">
    <source>
        <dbReference type="PROSITE-ProRule" id="PRU10141"/>
    </source>
</evidence>
<evidence type="ECO:0000256" key="11">
    <source>
        <dbReference type="ARBA" id="ARBA00054261"/>
    </source>
</evidence>
<keyword evidence="4" id="KW-1003">Cell membrane</keyword>
<dbReference type="InterPro" id="IPR017441">
    <property type="entry name" value="Protein_kinase_ATP_BS"/>
</dbReference>
<dbReference type="EC" id="2.7.11.1" evidence="3"/>
<reference evidence="15" key="1">
    <citation type="journal article" date="2023" name="GigaByte">
        <title>Genome assembly of the bearded iris, Iris pallida Lam.</title>
        <authorList>
            <person name="Bruccoleri R.E."/>
            <person name="Oakeley E.J."/>
            <person name="Faust A.M.E."/>
            <person name="Altorfer M."/>
            <person name="Dessus-Babus S."/>
            <person name="Burckhardt D."/>
            <person name="Oertli M."/>
            <person name="Naumann U."/>
            <person name="Petersen F."/>
            <person name="Wong J."/>
        </authorList>
    </citation>
    <scope>NUCLEOTIDE SEQUENCE</scope>
    <source>
        <strain evidence="15">GSM-AAB239-AS_SAM_17_03QT</strain>
    </source>
</reference>
<evidence type="ECO:0000256" key="5">
    <source>
        <dbReference type="ARBA" id="ARBA00022527"/>
    </source>
</evidence>
<evidence type="ECO:0000256" key="10">
    <source>
        <dbReference type="ARBA" id="ARBA00023136"/>
    </source>
</evidence>
<keyword evidence="6" id="KW-0808">Transferase</keyword>
<evidence type="ECO:0000256" key="8">
    <source>
        <dbReference type="ARBA" id="ARBA00022777"/>
    </source>
</evidence>
<evidence type="ECO:0000256" key="2">
    <source>
        <dbReference type="ARBA" id="ARBA00008684"/>
    </source>
</evidence>
<comment type="function">
    <text evidence="11">May be involved in plant defense signaling.</text>
</comment>
<dbReference type="InterPro" id="IPR050823">
    <property type="entry name" value="Plant_Ser_Thr_Prot_Kinase"/>
</dbReference>
<keyword evidence="5 13" id="KW-0723">Serine/threonine-protein kinase</keyword>
<evidence type="ECO:0000313" key="16">
    <source>
        <dbReference type="Proteomes" id="UP001140949"/>
    </source>
</evidence>
<accession>A0AAX6IM95</accession>
<evidence type="ECO:0000256" key="3">
    <source>
        <dbReference type="ARBA" id="ARBA00012513"/>
    </source>
</evidence>
<dbReference type="Proteomes" id="UP001140949">
    <property type="component" value="Unassembled WGS sequence"/>
</dbReference>
<evidence type="ECO:0000313" key="15">
    <source>
        <dbReference type="EMBL" id="KAJ6854198.1"/>
    </source>
</evidence>
<comment type="similarity">
    <text evidence="2">Belongs to the protein kinase superfamily. Ser/Thr protein kinase family.</text>
</comment>
<evidence type="ECO:0000256" key="7">
    <source>
        <dbReference type="ARBA" id="ARBA00022741"/>
    </source>
</evidence>
<keyword evidence="10" id="KW-0472">Membrane</keyword>
<organism evidence="15 16">
    <name type="scientific">Iris pallida</name>
    <name type="common">Sweet iris</name>
    <dbReference type="NCBI Taxonomy" id="29817"/>
    <lineage>
        <taxon>Eukaryota</taxon>
        <taxon>Viridiplantae</taxon>
        <taxon>Streptophyta</taxon>
        <taxon>Embryophyta</taxon>
        <taxon>Tracheophyta</taxon>
        <taxon>Spermatophyta</taxon>
        <taxon>Magnoliopsida</taxon>
        <taxon>Liliopsida</taxon>
        <taxon>Asparagales</taxon>
        <taxon>Iridaceae</taxon>
        <taxon>Iridoideae</taxon>
        <taxon>Irideae</taxon>
        <taxon>Iris</taxon>
    </lineage>
</organism>
<dbReference type="Gene3D" id="1.10.510.10">
    <property type="entry name" value="Transferase(Phosphotransferase) domain 1"/>
    <property type="match status" value="1"/>
</dbReference>
<proteinExistence type="inferred from homology"/>
<dbReference type="GO" id="GO:0005886">
    <property type="term" value="C:plasma membrane"/>
    <property type="evidence" value="ECO:0007669"/>
    <property type="project" value="UniProtKB-SubCell"/>
</dbReference>
<dbReference type="InterPro" id="IPR000719">
    <property type="entry name" value="Prot_kinase_dom"/>
</dbReference>
<dbReference type="GO" id="GO:0005524">
    <property type="term" value="F:ATP binding"/>
    <property type="evidence" value="ECO:0007669"/>
    <property type="project" value="UniProtKB-UniRule"/>
</dbReference>
<dbReference type="InterPro" id="IPR001245">
    <property type="entry name" value="Ser-Thr/Tyr_kinase_cat_dom"/>
</dbReference>
<reference evidence="15" key="2">
    <citation type="submission" date="2023-04" db="EMBL/GenBank/DDBJ databases">
        <authorList>
            <person name="Bruccoleri R.E."/>
            <person name="Oakeley E.J."/>
            <person name="Faust A.-M."/>
            <person name="Dessus-Babus S."/>
            <person name="Altorfer M."/>
            <person name="Burckhardt D."/>
            <person name="Oertli M."/>
            <person name="Naumann U."/>
            <person name="Petersen F."/>
            <person name="Wong J."/>
        </authorList>
    </citation>
    <scope>NUCLEOTIDE SEQUENCE</scope>
    <source>
        <strain evidence="15">GSM-AAB239-AS_SAM_17_03QT</strain>
        <tissue evidence="15">Leaf</tissue>
    </source>
</reference>
<keyword evidence="9 12" id="KW-0067">ATP-binding</keyword>
<dbReference type="InterPro" id="IPR011009">
    <property type="entry name" value="Kinase-like_dom_sf"/>
</dbReference>
<keyword evidence="7 12" id="KW-0547">Nucleotide-binding</keyword>
<dbReference type="CDD" id="cd14066">
    <property type="entry name" value="STKc_IRAK"/>
    <property type="match status" value="1"/>
</dbReference>
<dbReference type="SUPFAM" id="SSF56112">
    <property type="entry name" value="Protein kinase-like (PK-like)"/>
    <property type="match status" value="1"/>
</dbReference>